<proteinExistence type="predicted"/>
<dbReference type="InterPro" id="IPR050229">
    <property type="entry name" value="GlpE_sulfurtransferase"/>
</dbReference>
<keyword evidence="3" id="KW-1185">Reference proteome</keyword>
<dbReference type="Gene3D" id="3.40.250.10">
    <property type="entry name" value="Rhodanese-like domain"/>
    <property type="match status" value="1"/>
</dbReference>
<dbReference type="RefSeq" id="WP_127122190.1">
    <property type="nucleotide sequence ID" value="NZ_BHXQ01000003.1"/>
</dbReference>
<dbReference type="OrthoDB" id="9808735at2"/>
<dbReference type="CDD" id="cd00158">
    <property type="entry name" value="RHOD"/>
    <property type="match status" value="1"/>
</dbReference>
<dbReference type="InterPro" id="IPR001763">
    <property type="entry name" value="Rhodanese-like_dom"/>
</dbReference>
<comment type="caution">
    <text evidence="2">The sequence shown here is derived from an EMBL/GenBank/DDBJ whole genome shotgun (WGS) entry which is preliminary data.</text>
</comment>
<sequence>MFNLFSMGTKTYENLDGLEFKEKFTGTASAVLVDVRTPGEFSSGTIKGAKNIDFMSSSFKEQFLKLDKNKEYFLFCRSGNRSGQACNILSKEGYKVYNLDGGIGAWPR</sequence>
<name>A0A401U9G7_9BACT</name>
<dbReference type="PANTHER" id="PTHR43031:SF1">
    <property type="entry name" value="PYRIDINE NUCLEOTIDE-DISULPHIDE OXIDOREDUCTASE"/>
    <property type="match status" value="1"/>
</dbReference>
<dbReference type="PROSITE" id="PS50206">
    <property type="entry name" value="RHODANESE_3"/>
    <property type="match status" value="1"/>
</dbReference>
<dbReference type="InterPro" id="IPR036873">
    <property type="entry name" value="Rhodanese-like_dom_sf"/>
</dbReference>
<dbReference type="PANTHER" id="PTHR43031">
    <property type="entry name" value="FAD-DEPENDENT OXIDOREDUCTASE"/>
    <property type="match status" value="1"/>
</dbReference>
<dbReference type="Pfam" id="PF00581">
    <property type="entry name" value="Rhodanese"/>
    <property type="match status" value="1"/>
</dbReference>
<evidence type="ECO:0000313" key="3">
    <source>
        <dbReference type="Proteomes" id="UP000288227"/>
    </source>
</evidence>
<dbReference type="SMART" id="SM00450">
    <property type="entry name" value="RHOD"/>
    <property type="match status" value="1"/>
</dbReference>
<evidence type="ECO:0000313" key="2">
    <source>
        <dbReference type="EMBL" id="GCC51531.1"/>
    </source>
</evidence>
<feature type="domain" description="Rhodanese" evidence="1">
    <location>
        <begin position="26"/>
        <end position="107"/>
    </location>
</feature>
<reference evidence="2 3" key="1">
    <citation type="submission" date="2018-11" db="EMBL/GenBank/DDBJ databases">
        <title>Chryseotalea sanarue gen. nov., sp., nov., a member of the family Cytophagaceae, isolated from a brackish lake in Hamamatsu Japan.</title>
        <authorList>
            <person name="Maejima Y."/>
            <person name="Iino T."/>
            <person name="Muraguchi Y."/>
            <person name="Fukuda K."/>
            <person name="Ohkuma M."/>
            <person name="Moriuchi R."/>
            <person name="Dohra H."/>
            <person name="Kimbara K."/>
            <person name="Shintani M."/>
        </authorList>
    </citation>
    <scope>NUCLEOTIDE SEQUENCE [LARGE SCALE GENOMIC DNA]</scope>
    <source>
        <strain evidence="2 3">Ys</strain>
    </source>
</reference>
<organism evidence="2 3">
    <name type="scientific">Chryseotalea sanaruensis</name>
    <dbReference type="NCBI Taxonomy" id="2482724"/>
    <lineage>
        <taxon>Bacteria</taxon>
        <taxon>Pseudomonadati</taxon>
        <taxon>Bacteroidota</taxon>
        <taxon>Cytophagia</taxon>
        <taxon>Cytophagales</taxon>
        <taxon>Chryseotaleaceae</taxon>
        <taxon>Chryseotalea</taxon>
    </lineage>
</organism>
<dbReference type="EMBL" id="BHXQ01000003">
    <property type="protein sequence ID" value="GCC51531.1"/>
    <property type="molecule type" value="Genomic_DNA"/>
</dbReference>
<dbReference type="Proteomes" id="UP000288227">
    <property type="component" value="Unassembled WGS sequence"/>
</dbReference>
<protein>
    <submittedName>
        <fullName evidence="2">Rhodanese-like domain-containing protein</fullName>
    </submittedName>
</protein>
<gene>
    <name evidence="2" type="ORF">SanaruYs_17560</name>
</gene>
<evidence type="ECO:0000259" key="1">
    <source>
        <dbReference type="PROSITE" id="PS50206"/>
    </source>
</evidence>
<dbReference type="AlphaFoldDB" id="A0A401U9G7"/>
<dbReference type="SUPFAM" id="SSF52821">
    <property type="entry name" value="Rhodanese/Cell cycle control phosphatase"/>
    <property type="match status" value="1"/>
</dbReference>
<accession>A0A401U9G7</accession>